<evidence type="ECO:0000256" key="9">
    <source>
        <dbReference type="SAM" id="Phobius"/>
    </source>
</evidence>
<evidence type="ECO:0000313" key="12">
    <source>
        <dbReference type="Proteomes" id="UP001214415"/>
    </source>
</evidence>
<evidence type="ECO:0000313" key="11">
    <source>
        <dbReference type="EMBL" id="WFD24485.1"/>
    </source>
</evidence>
<keyword evidence="4" id="KW-0863">Zinc-finger</keyword>
<gene>
    <name evidence="11" type="primary">HLJ1</name>
    <name evidence="11" type="ORF">MEQU1_003187</name>
</gene>
<dbReference type="AlphaFoldDB" id="A0AAF0EH21"/>
<dbReference type="GO" id="GO:0005789">
    <property type="term" value="C:endoplasmic reticulum membrane"/>
    <property type="evidence" value="ECO:0007669"/>
    <property type="project" value="TreeGrafter"/>
</dbReference>
<feature type="compositionally biased region" description="Basic and acidic residues" evidence="8">
    <location>
        <begin position="597"/>
        <end position="615"/>
    </location>
</feature>
<feature type="region of interest" description="Disordered" evidence="8">
    <location>
        <begin position="52"/>
        <end position="91"/>
    </location>
</feature>
<evidence type="ECO:0000256" key="8">
    <source>
        <dbReference type="SAM" id="MobiDB-lite"/>
    </source>
</evidence>
<feature type="compositionally biased region" description="Polar residues" evidence="8">
    <location>
        <begin position="72"/>
        <end position="84"/>
    </location>
</feature>
<dbReference type="PANTHER" id="PTHR43908">
    <property type="entry name" value="AT29763P-RELATED"/>
    <property type="match status" value="1"/>
</dbReference>
<dbReference type="GO" id="GO:0006351">
    <property type="term" value="P:DNA-templated transcription"/>
    <property type="evidence" value="ECO:0007669"/>
    <property type="project" value="InterPro"/>
</dbReference>
<sequence length="621" mass="69250">MDAEEARKALDLARKHDVNGNTEAALKWARKSVAIYSTPEAMALFTRLKQQGAQGSSDETEGASKPKVEETVYTSTSSHTTMTDESGKQREYTEKQIEVVRRVKRAGGDFYAVLGIQKTAEEGEIKKSYKKPPVSKAFTILSDKDKRAMYDRFGGDPDSRFGSAAASGAAHPFASGARMRPGMATEMDPEDLFRMFFGGGAGMAGAQFGGPMFTFGGPGVRTHYYRPGAGARARQTGQQTAAGANQTAMWFQLLPILILVFFSLLSYIPQLFTVSDPDFRWRPTSLHRAQRTTMDRGISYYVDPVSFAKHPFVTSSTTYKHQGGKVQRFSKDRGSPELRAFEQRVEDMWMKELYRQCENAQEYKRRRLMDAQGFFGIGGDREKIAKIQSEVYESCEQLELYDNLSIVTRSHPSAFPSVLRQKRQLVSHVNRKDEETMEQATIKEKCPGCGNEEMNFHTLQLRSADEVPVREDNYAYIIMSTPAHERPQAVFVDPFDVTSVHKVAHDLGLADDAIVGCIATHKHFDHAGGNGDFARTFPGRPIWGGSAEVSHVSHIVKHGDKFTLFDHAPVHVTAYATPCHTSESTCFFVEDERTEEELAHTDQGIKEGPEGEKKRGVFTGP</sequence>
<dbReference type="InterPro" id="IPR036866">
    <property type="entry name" value="RibonucZ/Hydroxyglut_hydro"/>
</dbReference>
<keyword evidence="7 9" id="KW-0472">Membrane</keyword>
<dbReference type="SMART" id="SM00849">
    <property type="entry name" value="Lactamase_B"/>
    <property type="match status" value="1"/>
</dbReference>
<evidence type="ECO:0000259" key="10">
    <source>
        <dbReference type="PROSITE" id="PS50076"/>
    </source>
</evidence>
<dbReference type="GO" id="GO:0030544">
    <property type="term" value="F:Hsp70 protein binding"/>
    <property type="evidence" value="ECO:0007669"/>
    <property type="project" value="TreeGrafter"/>
</dbReference>
<dbReference type="Pfam" id="PF00753">
    <property type="entry name" value="Lactamase_B"/>
    <property type="match status" value="1"/>
</dbReference>
<dbReference type="InterPro" id="IPR015399">
    <property type="entry name" value="DUF1977_DnaJ-like"/>
</dbReference>
<dbReference type="InterPro" id="IPR001623">
    <property type="entry name" value="DnaJ_domain"/>
</dbReference>
<dbReference type="InterPro" id="IPR001279">
    <property type="entry name" value="Metallo-B-lactamas"/>
</dbReference>
<evidence type="ECO:0000256" key="3">
    <source>
        <dbReference type="ARBA" id="ARBA00022723"/>
    </source>
</evidence>
<evidence type="ECO:0000256" key="4">
    <source>
        <dbReference type="ARBA" id="ARBA00022771"/>
    </source>
</evidence>
<dbReference type="SMART" id="SM00440">
    <property type="entry name" value="ZnF_C2C2"/>
    <property type="match status" value="1"/>
</dbReference>
<dbReference type="GO" id="GO:0008270">
    <property type="term" value="F:zinc ion binding"/>
    <property type="evidence" value="ECO:0007669"/>
    <property type="project" value="UniProtKB-KW"/>
</dbReference>
<dbReference type="Gene3D" id="2.20.25.10">
    <property type="match status" value="1"/>
</dbReference>
<reference evidence="11" key="1">
    <citation type="submission" date="2023-03" db="EMBL/GenBank/DDBJ databases">
        <title>Mating type loci evolution in Malassezia.</title>
        <authorList>
            <person name="Coelho M.A."/>
        </authorList>
    </citation>
    <scope>NUCLEOTIDE SEQUENCE</scope>
    <source>
        <strain evidence="11">CBS 12830</strain>
    </source>
</reference>
<evidence type="ECO:0000256" key="2">
    <source>
        <dbReference type="ARBA" id="ARBA00022692"/>
    </source>
</evidence>
<evidence type="ECO:0000256" key="6">
    <source>
        <dbReference type="ARBA" id="ARBA00022989"/>
    </source>
</evidence>
<keyword evidence="2 9" id="KW-0812">Transmembrane</keyword>
<dbReference type="InterPro" id="IPR001222">
    <property type="entry name" value="Znf_TFIIS"/>
</dbReference>
<dbReference type="Pfam" id="PF09320">
    <property type="entry name" value="DUF1977"/>
    <property type="match status" value="1"/>
</dbReference>
<feature type="transmembrane region" description="Helical" evidence="9">
    <location>
        <begin position="249"/>
        <end position="272"/>
    </location>
</feature>
<evidence type="ECO:0000256" key="7">
    <source>
        <dbReference type="ARBA" id="ARBA00023136"/>
    </source>
</evidence>
<dbReference type="PANTHER" id="PTHR43908:SF3">
    <property type="entry name" value="AT29763P-RELATED"/>
    <property type="match status" value="1"/>
</dbReference>
<dbReference type="GO" id="GO:0071218">
    <property type="term" value="P:cellular response to misfolded protein"/>
    <property type="evidence" value="ECO:0007669"/>
    <property type="project" value="TreeGrafter"/>
</dbReference>
<dbReference type="Pfam" id="PF01096">
    <property type="entry name" value="Zn_ribbon_TFIIS"/>
    <property type="match status" value="1"/>
</dbReference>
<dbReference type="Gene3D" id="3.60.15.10">
    <property type="entry name" value="Ribonuclease Z/Hydroxyacylglutathione hydrolase-like"/>
    <property type="match status" value="1"/>
</dbReference>
<dbReference type="Proteomes" id="UP001214415">
    <property type="component" value="Chromosome 6"/>
</dbReference>
<dbReference type="SUPFAM" id="SSF57783">
    <property type="entry name" value="Zinc beta-ribbon"/>
    <property type="match status" value="1"/>
</dbReference>
<dbReference type="PROSITE" id="PS50076">
    <property type="entry name" value="DNAJ_2"/>
    <property type="match status" value="1"/>
</dbReference>
<dbReference type="EMBL" id="CP119905">
    <property type="protein sequence ID" value="WFD24485.1"/>
    <property type="molecule type" value="Genomic_DNA"/>
</dbReference>
<feature type="region of interest" description="Disordered" evidence="8">
    <location>
        <begin position="597"/>
        <end position="621"/>
    </location>
</feature>
<name>A0AAF0EH21_9BASI</name>
<keyword evidence="12" id="KW-1185">Reference proteome</keyword>
<dbReference type="SUPFAM" id="SSF46565">
    <property type="entry name" value="Chaperone J-domain"/>
    <property type="match status" value="1"/>
</dbReference>
<feature type="domain" description="J" evidence="10">
    <location>
        <begin position="109"/>
        <end position="154"/>
    </location>
</feature>
<keyword evidence="6 9" id="KW-1133">Transmembrane helix</keyword>
<evidence type="ECO:0000256" key="5">
    <source>
        <dbReference type="ARBA" id="ARBA00022833"/>
    </source>
</evidence>
<proteinExistence type="predicted"/>
<accession>A0AAF0EH21</accession>
<dbReference type="InterPro" id="IPR051100">
    <property type="entry name" value="DnaJ_subfamily_B/C"/>
</dbReference>
<evidence type="ECO:0000256" key="1">
    <source>
        <dbReference type="ARBA" id="ARBA00004167"/>
    </source>
</evidence>
<dbReference type="Gene3D" id="1.10.287.110">
    <property type="entry name" value="DnaJ domain"/>
    <property type="match status" value="2"/>
</dbReference>
<dbReference type="InterPro" id="IPR036869">
    <property type="entry name" value="J_dom_sf"/>
</dbReference>
<keyword evidence="5" id="KW-0862">Zinc</keyword>
<keyword evidence="3" id="KW-0479">Metal-binding</keyword>
<dbReference type="GO" id="GO:0003676">
    <property type="term" value="F:nucleic acid binding"/>
    <property type="evidence" value="ECO:0007669"/>
    <property type="project" value="InterPro"/>
</dbReference>
<dbReference type="SUPFAM" id="SSF56281">
    <property type="entry name" value="Metallo-hydrolase/oxidoreductase"/>
    <property type="match status" value="1"/>
</dbReference>
<dbReference type="CDD" id="cd06257">
    <property type="entry name" value="DnaJ"/>
    <property type="match status" value="1"/>
</dbReference>
<comment type="subcellular location">
    <subcellularLocation>
        <location evidence="1">Membrane</location>
        <topology evidence="1">Single-pass membrane protein</topology>
    </subcellularLocation>
</comment>
<organism evidence="11 12">
    <name type="scientific">Malassezia equina</name>
    <dbReference type="NCBI Taxonomy" id="1381935"/>
    <lineage>
        <taxon>Eukaryota</taxon>
        <taxon>Fungi</taxon>
        <taxon>Dikarya</taxon>
        <taxon>Basidiomycota</taxon>
        <taxon>Ustilaginomycotina</taxon>
        <taxon>Malasseziomycetes</taxon>
        <taxon>Malasseziales</taxon>
        <taxon>Malasseziaceae</taxon>
        <taxon>Malassezia</taxon>
    </lineage>
</organism>
<protein>
    <submittedName>
        <fullName evidence="11">Chaperone protein dnaJ</fullName>
    </submittedName>
</protein>